<reference evidence="3" key="1">
    <citation type="journal article" date="2022" name="Int. J. Mol. Sci.">
        <title>Draft Genome of Tanacetum Coccineum: Genomic Comparison of Closely Related Tanacetum-Family Plants.</title>
        <authorList>
            <person name="Yamashiro T."/>
            <person name="Shiraishi A."/>
            <person name="Nakayama K."/>
            <person name="Satake H."/>
        </authorList>
    </citation>
    <scope>NUCLEOTIDE SEQUENCE</scope>
</reference>
<keyword evidence="4" id="KW-1185">Reference proteome</keyword>
<feature type="domain" description="CCHC-type" evidence="2">
    <location>
        <begin position="169"/>
        <end position="184"/>
    </location>
</feature>
<evidence type="ECO:0000313" key="3">
    <source>
        <dbReference type="EMBL" id="GJT25416.1"/>
    </source>
</evidence>
<name>A0ABQ5CEC6_9ASTR</name>
<evidence type="ECO:0000259" key="2">
    <source>
        <dbReference type="PROSITE" id="PS50158"/>
    </source>
</evidence>
<reference evidence="3" key="2">
    <citation type="submission" date="2022-01" db="EMBL/GenBank/DDBJ databases">
        <authorList>
            <person name="Yamashiro T."/>
            <person name="Shiraishi A."/>
            <person name="Satake H."/>
            <person name="Nakayama K."/>
        </authorList>
    </citation>
    <scope>NUCLEOTIDE SEQUENCE</scope>
</reference>
<evidence type="ECO:0000256" key="1">
    <source>
        <dbReference type="PROSITE-ProRule" id="PRU00047"/>
    </source>
</evidence>
<gene>
    <name evidence="3" type="ORF">Tco_0895353</name>
</gene>
<protein>
    <submittedName>
        <fullName evidence="3">Reverse transcriptase domain-containing protein</fullName>
    </submittedName>
</protein>
<keyword evidence="1" id="KW-0862">Zinc</keyword>
<comment type="caution">
    <text evidence="3">The sequence shown here is derived from an EMBL/GenBank/DDBJ whole genome shotgun (WGS) entry which is preliminary data.</text>
</comment>
<keyword evidence="1" id="KW-0479">Metal-binding</keyword>
<sequence length="201" mass="22735">MPPRRMNHNAINRLVVDRVAATIAEYEANRANMAGPARAGGVGPVEEIWHLKHAGVRLDTANLTPSEEFKKMMTDEYCPRNELQRMEHEFLESDRNVTSSKPATTHEAICMAYNLMDQAVRFKAARSSEANKRKWEDHQTPAEGKVYAGNLPLGNRCKLHHNGQCTVMCRNCQKVGHQSKDCKSKKTAKVRILPLEATRNR</sequence>
<evidence type="ECO:0000313" key="4">
    <source>
        <dbReference type="Proteomes" id="UP001151760"/>
    </source>
</evidence>
<accession>A0ABQ5CEC6</accession>
<dbReference type="EMBL" id="BQNB010014212">
    <property type="protein sequence ID" value="GJT25416.1"/>
    <property type="molecule type" value="Genomic_DNA"/>
</dbReference>
<dbReference type="PROSITE" id="PS50158">
    <property type="entry name" value="ZF_CCHC"/>
    <property type="match status" value="1"/>
</dbReference>
<dbReference type="Proteomes" id="UP001151760">
    <property type="component" value="Unassembled WGS sequence"/>
</dbReference>
<dbReference type="InterPro" id="IPR001878">
    <property type="entry name" value="Znf_CCHC"/>
</dbReference>
<keyword evidence="1" id="KW-0863">Zinc-finger</keyword>
<keyword evidence="3" id="KW-0808">Transferase</keyword>
<proteinExistence type="predicted"/>
<organism evidence="3 4">
    <name type="scientific">Tanacetum coccineum</name>
    <dbReference type="NCBI Taxonomy" id="301880"/>
    <lineage>
        <taxon>Eukaryota</taxon>
        <taxon>Viridiplantae</taxon>
        <taxon>Streptophyta</taxon>
        <taxon>Embryophyta</taxon>
        <taxon>Tracheophyta</taxon>
        <taxon>Spermatophyta</taxon>
        <taxon>Magnoliopsida</taxon>
        <taxon>eudicotyledons</taxon>
        <taxon>Gunneridae</taxon>
        <taxon>Pentapetalae</taxon>
        <taxon>asterids</taxon>
        <taxon>campanulids</taxon>
        <taxon>Asterales</taxon>
        <taxon>Asteraceae</taxon>
        <taxon>Asteroideae</taxon>
        <taxon>Anthemideae</taxon>
        <taxon>Anthemidinae</taxon>
        <taxon>Tanacetum</taxon>
    </lineage>
</organism>
<keyword evidence="3" id="KW-0695">RNA-directed DNA polymerase</keyword>
<dbReference type="SMART" id="SM00343">
    <property type="entry name" value="ZnF_C2HC"/>
    <property type="match status" value="1"/>
</dbReference>
<dbReference type="Pfam" id="PF00098">
    <property type="entry name" value="zf-CCHC"/>
    <property type="match status" value="1"/>
</dbReference>
<keyword evidence="3" id="KW-0548">Nucleotidyltransferase</keyword>
<dbReference type="GO" id="GO:0003964">
    <property type="term" value="F:RNA-directed DNA polymerase activity"/>
    <property type="evidence" value="ECO:0007669"/>
    <property type="project" value="UniProtKB-KW"/>
</dbReference>